<keyword evidence="1" id="KW-0472">Membrane</keyword>
<protein>
    <submittedName>
        <fullName evidence="2">Stage II sporulation protein M</fullName>
    </submittedName>
</protein>
<comment type="caution">
    <text evidence="2">The sequence shown here is derived from an EMBL/GenBank/DDBJ whole genome shotgun (WGS) entry which is preliminary data.</text>
</comment>
<keyword evidence="1" id="KW-0812">Transmembrane</keyword>
<feature type="transmembrane region" description="Helical" evidence="1">
    <location>
        <begin position="135"/>
        <end position="156"/>
    </location>
</feature>
<gene>
    <name evidence="2" type="primary">spoIIM</name>
    <name evidence="2" type="ORF">I8J30_16895</name>
</gene>
<dbReference type="Pfam" id="PF01944">
    <property type="entry name" value="SpoIIM"/>
    <property type="match status" value="1"/>
</dbReference>
<organism evidence="2 3">
    <name type="scientific">Paenibacillus lignilyticus</name>
    <dbReference type="NCBI Taxonomy" id="1172615"/>
    <lineage>
        <taxon>Bacteria</taxon>
        <taxon>Bacillati</taxon>
        <taxon>Bacillota</taxon>
        <taxon>Bacilli</taxon>
        <taxon>Bacillales</taxon>
        <taxon>Paenibacillaceae</taxon>
        <taxon>Paenibacillus</taxon>
    </lineage>
</organism>
<proteinExistence type="predicted"/>
<dbReference type="InterPro" id="IPR002798">
    <property type="entry name" value="SpoIIM-like"/>
</dbReference>
<accession>A0ABS5CEP0</accession>
<dbReference type="PIRSF" id="PIRSF038973">
    <property type="entry name" value="SpoIIM"/>
    <property type="match status" value="1"/>
</dbReference>
<evidence type="ECO:0000256" key="1">
    <source>
        <dbReference type="SAM" id="Phobius"/>
    </source>
</evidence>
<sequence>MRTTALQPNMKDQLTLYVFVSVLFVVGVVFGALLVNALTLDQQQNLAGDVEQFIHHIQEGVLQSGGDTFWDRAWFHAKWLLLIWVLGLTVVGMPLVLALDFLKGVLVGFAIGTLVRQFAWKGLIFSLASVAPPNLLAVPAFLIISVSAISFGLYVVKNRLLGRFGTLSQPLAAFTSSAAMMLVIILGAAAIECYVTPLLLKWAAPLIVGVSAGL</sequence>
<dbReference type="EMBL" id="JAGKSP010000006">
    <property type="protein sequence ID" value="MBP3964395.1"/>
    <property type="molecule type" value="Genomic_DNA"/>
</dbReference>
<dbReference type="InterPro" id="IPR014196">
    <property type="entry name" value="SpoIIM"/>
</dbReference>
<keyword evidence="1" id="KW-1133">Transmembrane helix</keyword>
<feature type="transmembrane region" description="Helical" evidence="1">
    <location>
        <begin position="105"/>
        <end position="128"/>
    </location>
</feature>
<feature type="transmembrane region" description="Helical" evidence="1">
    <location>
        <begin position="14"/>
        <end position="35"/>
    </location>
</feature>
<name>A0ABS5CEP0_9BACL</name>
<keyword evidence="3" id="KW-1185">Reference proteome</keyword>
<dbReference type="Proteomes" id="UP000673394">
    <property type="component" value="Unassembled WGS sequence"/>
</dbReference>
<dbReference type="NCBIfam" id="TIGR02831">
    <property type="entry name" value="spo_II_M"/>
    <property type="match status" value="1"/>
</dbReference>
<reference evidence="2 3" key="1">
    <citation type="submission" date="2021-04" db="EMBL/GenBank/DDBJ databases">
        <title>Paenibacillus sp. DLE-14 whole genome sequence.</title>
        <authorList>
            <person name="Ham Y.J."/>
        </authorList>
    </citation>
    <scope>NUCLEOTIDE SEQUENCE [LARGE SCALE GENOMIC DNA]</scope>
    <source>
        <strain evidence="2 3">DLE-14</strain>
    </source>
</reference>
<feature type="transmembrane region" description="Helical" evidence="1">
    <location>
        <begin position="79"/>
        <end position="99"/>
    </location>
</feature>
<dbReference type="RefSeq" id="WP_210659680.1">
    <property type="nucleotide sequence ID" value="NZ_JAGKSP010000006.1"/>
</dbReference>
<evidence type="ECO:0000313" key="3">
    <source>
        <dbReference type="Proteomes" id="UP000673394"/>
    </source>
</evidence>
<feature type="transmembrane region" description="Helical" evidence="1">
    <location>
        <begin position="171"/>
        <end position="191"/>
    </location>
</feature>
<evidence type="ECO:0000313" key="2">
    <source>
        <dbReference type="EMBL" id="MBP3964395.1"/>
    </source>
</evidence>